<keyword evidence="4 10" id="KW-0812">Transmembrane</keyword>
<gene>
    <name evidence="12" type="ORF">M3M28_04380</name>
</gene>
<feature type="transmembrane region" description="Helical" evidence="10">
    <location>
        <begin position="84"/>
        <end position="106"/>
    </location>
</feature>
<sequence length="521" mass="55637">MLQTELFVVIGVLVIVLGSVFASRLGVAVPIIVALLGRGVSFLPGMEDFEVEPELILAVVLPPILYGAAVNMPTTDFRRNFGTISALSVVLVLVSAFGAGALIYLVFPNLSFASAVAVGAVISPPDAVAATSIGKKLGLPTRLVTILEGEGLVNDATALVLLRSAIAAIGSTFSAWDAVVDFGYAVIVAIVLGAVVGLATTYFRSKISQVQLTTAVSFVVPFLAYLPAEALNASGVLSVVTAGLVTGALSPRKLSAEDRISERTNWRTIQLLLENGVFLLMGLQLTHILEGVDSADFGVAATIGIGLIATVALILLRAVFMVPLVYWLRQNQAKHQDRITAYKRVISTIDDPERTLKATSPRIERAIRHRVADAKFYVNEGLDWRGGAVLAWSGMRGVVTLAAAQTLPVDIPYRPQLVLIAFTVAIVTLVLQGGTLPLLIRVLGVQGTPEEELARERIRLLRELAAATNDALSSPELRRPDGSKFDQEIVQSILDRNTMMLEQGDAQLLEHTRADGVRAAR</sequence>
<keyword evidence="9" id="KW-0739">Sodium transport</keyword>
<evidence type="ECO:0000256" key="10">
    <source>
        <dbReference type="SAM" id="Phobius"/>
    </source>
</evidence>
<evidence type="ECO:0000256" key="8">
    <source>
        <dbReference type="ARBA" id="ARBA00023136"/>
    </source>
</evidence>
<evidence type="ECO:0000256" key="7">
    <source>
        <dbReference type="ARBA" id="ARBA00023065"/>
    </source>
</evidence>
<evidence type="ECO:0000256" key="3">
    <source>
        <dbReference type="ARBA" id="ARBA00022475"/>
    </source>
</evidence>
<dbReference type="PANTHER" id="PTHR10110:SF86">
    <property type="entry name" value="SODIUM_HYDROGEN EXCHANGER 7"/>
    <property type="match status" value="1"/>
</dbReference>
<evidence type="ECO:0000256" key="6">
    <source>
        <dbReference type="ARBA" id="ARBA00023053"/>
    </source>
</evidence>
<accession>A0ABY4MZ30</accession>
<evidence type="ECO:0000313" key="12">
    <source>
        <dbReference type="EMBL" id="UQN15696.1"/>
    </source>
</evidence>
<dbReference type="InterPro" id="IPR006153">
    <property type="entry name" value="Cation/H_exchanger_TM"/>
</dbReference>
<evidence type="ECO:0000256" key="2">
    <source>
        <dbReference type="ARBA" id="ARBA00022448"/>
    </source>
</evidence>
<comment type="subcellular location">
    <subcellularLocation>
        <location evidence="1">Cell membrane</location>
        <topology evidence="1">Multi-pass membrane protein</topology>
    </subcellularLocation>
</comment>
<evidence type="ECO:0000256" key="4">
    <source>
        <dbReference type="ARBA" id="ARBA00022692"/>
    </source>
</evidence>
<evidence type="ECO:0000256" key="9">
    <source>
        <dbReference type="ARBA" id="ARBA00023201"/>
    </source>
</evidence>
<feature type="transmembrane region" description="Helical" evidence="10">
    <location>
        <begin position="417"/>
        <end position="440"/>
    </location>
</feature>
<name>A0ABY4MZ30_9MICO</name>
<feature type="transmembrane region" description="Helical" evidence="10">
    <location>
        <begin position="7"/>
        <end position="35"/>
    </location>
</feature>
<keyword evidence="7" id="KW-0406">Ion transport</keyword>
<keyword evidence="2" id="KW-0813">Transport</keyword>
<feature type="transmembrane region" description="Helical" evidence="10">
    <location>
        <begin position="271"/>
        <end position="289"/>
    </location>
</feature>
<organism evidence="12">
    <name type="scientific">Gulosibacter sediminis</name>
    <dbReference type="NCBI Taxonomy" id="1729695"/>
    <lineage>
        <taxon>Bacteria</taxon>
        <taxon>Bacillati</taxon>
        <taxon>Actinomycetota</taxon>
        <taxon>Actinomycetes</taxon>
        <taxon>Micrococcales</taxon>
        <taxon>Microbacteriaceae</taxon>
        <taxon>Gulosibacter</taxon>
    </lineage>
</organism>
<keyword evidence="3" id="KW-1003">Cell membrane</keyword>
<protein>
    <submittedName>
        <fullName evidence="12">Sodium:proton antiporter</fullName>
    </submittedName>
</protein>
<feature type="transmembrane region" description="Helical" evidence="10">
    <location>
        <begin position="210"/>
        <end position="227"/>
    </location>
</feature>
<feature type="domain" description="Cation/H+ exchanger transmembrane" evidence="11">
    <location>
        <begin position="13"/>
        <end position="440"/>
    </location>
</feature>
<feature type="transmembrane region" description="Helical" evidence="10">
    <location>
        <begin position="301"/>
        <end position="328"/>
    </location>
</feature>
<reference evidence="12" key="1">
    <citation type="submission" date="2022-05" db="EMBL/GenBank/DDBJ databases">
        <title>Complete genome sequence of toluene-degrading Gulosibacter sediminis strain ACHW.36C.</title>
        <authorList>
            <person name="Wai A.C."/>
            <person name="Lai G.K."/>
            <person name="Griffin S.D."/>
            <person name="Leung F.C."/>
        </authorList>
    </citation>
    <scope>NUCLEOTIDE SEQUENCE [LARGE SCALE GENOMIC DNA]</scope>
    <source>
        <strain evidence="12">ACHW.36C</strain>
    </source>
</reference>
<evidence type="ECO:0000256" key="1">
    <source>
        <dbReference type="ARBA" id="ARBA00004651"/>
    </source>
</evidence>
<dbReference type="Pfam" id="PF00999">
    <property type="entry name" value="Na_H_Exchanger"/>
    <property type="match status" value="1"/>
</dbReference>
<dbReference type="EMBL" id="CP097160">
    <property type="protein sequence ID" value="UQN15696.1"/>
    <property type="molecule type" value="Genomic_DNA"/>
</dbReference>
<feature type="transmembrane region" description="Helical" evidence="10">
    <location>
        <begin position="182"/>
        <end position="203"/>
    </location>
</feature>
<dbReference type="PANTHER" id="PTHR10110">
    <property type="entry name" value="SODIUM/HYDROGEN EXCHANGER"/>
    <property type="match status" value="1"/>
</dbReference>
<dbReference type="InterPro" id="IPR018422">
    <property type="entry name" value="Cation/H_exchanger_CPA1"/>
</dbReference>
<proteinExistence type="predicted"/>
<keyword evidence="8 10" id="KW-0472">Membrane</keyword>
<keyword evidence="5 10" id="KW-1133">Transmembrane helix</keyword>
<evidence type="ECO:0000256" key="5">
    <source>
        <dbReference type="ARBA" id="ARBA00022989"/>
    </source>
</evidence>
<keyword evidence="6" id="KW-0915">Sodium</keyword>
<feature type="transmembrane region" description="Helical" evidence="10">
    <location>
        <begin position="233"/>
        <end position="250"/>
    </location>
</feature>
<feature type="transmembrane region" description="Helical" evidence="10">
    <location>
        <begin position="55"/>
        <end position="72"/>
    </location>
</feature>
<evidence type="ECO:0000259" key="11">
    <source>
        <dbReference type="Pfam" id="PF00999"/>
    </source>
</evidence>
<dbReference type="Gene3D" id="6.10.140.1330">
    <property type="match status" value="1"/>
</dbReference>